<proteinExistence type="inferred from homology"/>
<reference evidence="15" key="1">
    <citation type="submission" date="2019-03" db="EMBL/GenBank/DDBJ databases">
        <title>Snf2 controls pulcherriminic acid biosynthesis and connects pigmentation and antifungal activity of the yeast Metschnikowia pulcherrima.</title>
        <authorList>
            <person name="Gore-Lloyd D."/>
            <person name="Sumann I."/>
            <person name="Brachmann A.O."/>
            <person name="Schneeberger K."/>
            <person name="Ortiz-Merino R.A."/>
            <person name="Moreno-Beltran M."/>
            <person name="Schlaefli M."/>
            <person name="Kirner P."/>
            <person name="Santos Kron A."/>
            <person name="Wolfe K.H."/>
            <person name="Piel J."/>
            <person name="Ahrens C.H."/>
            <person name="Henk D."/>
            <person name="Freimoser F.M."/>
        </authorList>
    </citation>
    <scope>NUCLEOTIDE SEQUENCE [LARGE SCALE GENOMIC DNA]</scope>
    <source>
        <strain evidence="15">APC 1.2</strain>
    </source>
</reference>
<evidence type="ECO:0000256" key="3">
    <source>
        <dbReference type="ARBA" id="ARBA00011918"/>
    </source>
</evidence>
<dbReference type="InterPro" id="IPR036388">
    <property type="entry name" value="WH-like_DNA-bd_sf"/>
</dbReference>
<evidence type="ECO:0000256" key="2">
    <source>
        <dbReference type="ARBA" id="ARBA00008711"/>
    </source>
</evidence>
<evidence type="ECO:0000256" key="5">
    <source>
        <dbReference type="ARBA" id="ARBA00022603"/>
    </source>
</evidence>
<name>A0A4P6XM07_9ASCO</name>
<evidence type="ECO:0000256" key="7">
    <source>
        <dbReference type="ARBA" id="ARBA00022763"/>
    </source>
</evidence>
<evidence type="ECO:0000259" key="13">
    <source>
        <dbReference type="Pfam" id="PF01035"/>
    </source>
</evidence>
<dbReference type="PROSITE" id="PS00374">
    <property type="entry name" value="MGMT"/>
    <property type="match status" value="1"/>
</dbReference>
<evidence type="ECO:0000256" key="9">
    <source>
        <dbReference type="ARBA" id="ARBA00030795"/>
    </source>
</evidence>
<evidence type="ECO:0000313" key="14">
    <source>
        <dbReference type="EMBL" id="QBM87028.1"/>
    </source>
</evidence>
<dbReference type="FunFam" id="1.10.10.10:FF:000214">
    <property type="entry name" value="Methylated-DNA--protein-cysteine methyltransferase"/>
    <property type="match status" value="1"/>
</dbReference>
<keyword evidence="7" id="KW-0227">DNA damage</keyword>
<dbReference type="CDD" id="cd06445">
    <property type="entry name" value="ATase"/>
    <property type="match status" value="1"/>
</dbReference>
<dbReference type="GO" id="GO:0032259">
    <property type="term" value="P:methylation"/>
    <property type="evidence" value="ECO:0007669"/>
    <property type="project" value="UniProtKB-KW"/>
</dbReference>
<dbReference type="EC" id="2.1.1.63" evidence="3"/>
<comment type="similarity">
    <text evidence="2">Belongs to the MGMT family.</text>
</comment>
<sequence length="183" mass="20856">MFQLYYWYVQSELADALLVLDESGTIYYLSLGRWDSLVDLARKDFGRKREYDLSPGKERFKNKMITRTITHVKQALDHPLKANLSCKGLKYKFVFGTALQKDVWTFLIERVGCGETSTYSEVAKQLGRPCIARQVGQACGANRIAVIVPCHRIVSVSGDLTGYRWGLNLKKYLLALEKHADQT</sequence>
<dbReference type="PANTHER" id="PTHR10815:SF13">
    <property type="entry name" value="METHYLATED-DNA--PROTEIN-CYSTEINE METHYLTRANSFERASE"/>
    <property type="match status" value="1"/>
</dbReference>
<dbReference type="SUPFAM" id="SSF46767">
    <property type="entry name" value="Methylated DNA-protein cysteine methyltransferase, C-terminal domain"/>
    <property type="match status" value="1"/>
</dbReference>
<dbReference type="STRING" id="2163413.A0A4P6XM07"/>
<evidence type="ECO:0000256" key="6">
    <source>
        <dbReference type="ARBA" id="ARBA00022679"/>
    </source>
</evidence>
<dbReference type="InterPro" id="IPR001497">
    <property type="entry name" value="MethylDNA_cys_MeTrfase_AS"/>
</dbReference>
<evidence type="ECO:0000256" key="11">
    <source>
        <dbReference type="ARBA" id="ARBA00033095"/>
    </source>
</evidence>
<dbReference type="InterPro" id="IPR014048">
    <property type="entry name" value="MethylDNA_cys_MeTrfase_DNA-bd"/>
</dbReference>
<dbReference type="PANTHER" id="PTHR10815">
    <property type="entry name" value="METHYLATED-DNA--PROTEIN-CYSTEINE METHYLTRANSFERASE"/>
    <property type="match status" value="1"/>
</dbReference>
<dbReference type="EMBL" id="CP034457">
    <property type="protein sequence ID" value="QBM87028.1"/>
    <property type="molecule type" value="Genomic_DNA"/>
</dbReference>
<evidence type="ECO:0000256" key="4">
    <source>
        <dbReference type="ARBA" id="ARBA00015377"/>
    </source>
</evidence>
<evidence type="ECO:0000256" key="12">
    <source>
        <dbReference type="ARBA" id="ARBA00049348"/>
    </source>
</evidence>
<keyword evidence="15" id="KW-1185">Reference proteome</keyword>
<dbReference type="Pfam" id="PF01035">
    <property type="entry name" value="DNA_binding_1"/>
    <property type="match status" value="1"/>
</dbReference>
<evidence type="ECO:0000256" key="10">
    <source>
        <dbReference type="ARBA" id="ARBA00031621"/>
    </source>
</evidence>
<protein>
    <recommendedName>
        <fullName evidence="4">Methylated-DNA--protein-cysteine methyltransferase</fullName>
        <ecNumber evidence="3">2.1.1.63</ecNumber>
    </recommendedName>
    <alternativeName>
        <fullName evidence="9">6-O-methylguanine-DNA methyltransferase</fullName>
    </alternativeName>
    <alternativeName>
        <fullName evidence="11">DNA repair MTase</fullName>
    </alternativeName>
    <alternativeName>
        <fullName evidence="10">O-6-methylguanine-DNA-alkyltransferase</fullName>
    </alternativeName>
</protein>
<comment type="catalytic activity">
    <reaction evidence="1">
        <text>a 4-O-methyl-thymidine in DNA + L-cysteinyl-[protein] = a thymidine in DNA + S-methyl-L-cysteinyl-[protein]</text>
        <dbReference type="Rhea" id="RHEA:53428"/>
        <dbReference type="Rhea" id="RHEA-COMP:10131"/>
        <dbReference type="Rhea" id="RHEA-COMP:10132"/>
        <dbReference type="Rhea" id="RHEA-COMP:13555"/>
        <dbReference type="Rhea" id="RHEA-COMP:13556"/>
        <dbReference type="ChEBI" id="CHEBI:29950"/>
        <dbReference type="ChEBI" id="CHEBI:82612"/>
        <dbReference type="ChEBI" id="CHEBI:137386"/>
        <dbReference type="ChEBI" id="CHEBI:137387"/>
        <dbReference type="EC" id="2.1.1.63"/>
    </reaction>
</comment>
<dbReference type="GO" id="GO:0003908">
    <property type="term" value="F:methylated-DNA-[protein]-cysteine S-methyltransferase activity"/>
    <property type="evidence" value="ECO:0007669"/>
    <property type="project" value="UniProtKB-EC"/>
</dbReference>
<evidence type="ECO:0000313" key="15">
    <source>
        <dbReference type="Proteomes" id="UP000292447"/>
    </source>
</evidence>
<keyword evidence="5 14" id="KW-0489">Methyltransferase</keyword>
<keyword evidence="6 14" id="KW-0808">Transferase</keyword>
<dbReference type="InterPro" id="IPR036217">
    <property type="entry name" value="MethylDNA_cys_MeTrfase_DNAb"/>
</dbReference>
<feature type="domain" description="Methylated-DNA-[protein]-cysteine S-methyltransferase DNA binding" evidence="13">
    <location>
        <begin position="99"/>
        <end position="178"/>
    </location>
</feature>
<comment type="catalytic activity">
    <reaction evidence="12">
        <text>a 6-O-methyl-2'-deoxyguanosine in DNA + L-cysteinyl-[protein] = S-methyl-L-cysteinyl-[protein] + a 2'-deoxyguanosine in DNA</text>
        <dbReference type="Rhea" id="RHEA:24000"/>
        <dbReference type="Rhea" id="RHEA-COMP:10131"/>
        <dbReference type="Rhea" id="RHEA-COMP:10132"/>
        <dbReference type="Rhea" id="RHEA-COMP:11367"/>
        <dbReference type="Rhea" id="RHEA-COMP:11368"/>
        <dbReference type="ChEBI" id="CHEBI:29950"/>
        <dbReference type="ChEBI" id="CHEBI:82612"/>
        <dbReference type="ChEBI" id="CHEBI:85445"/>
        <dbReference type="ChEBI" id="CHEBI:85448"/>
        <dbReference type="EC" id="2.1.1.63"/>
    </reaction>
</comment>
<dbReference type="Proteomes" id="UP000292447">
    <property type="component" value="Chromosome II"/>
</dbReference>
<dbReference type="Gene3D" id="1.10.10.10">
    <property type="entry name" value="Winged helix-like DNA-binding domain superfamily/Winged helix DNA-binding domain"/>
    <property type="match status" value="1"/>
</dbReference>
<organism evidence="14 15">
    <name type="scientific">Metschnikowia aff. pulcherrima</name>
    <dbReference type="NCBI Taxonomy" id="2163413"/>
    <lineage>
        <taxon>Eukaryota</taxon>
        <taxon>Fungi</taxon>
        <taxon>Dikarya</taxon>
        <taxon>Ascomycota</taxon>
        <taxon>Saccharomycotina</taxon>
        <taxon>Pichiomycetes</taxon>
        <taxon>Metschnikowiaceae</taxon>
        <taxon>Metschnikowia</taxon>
    </lineage>
</organism>
<evidence type="ECO:0000256" key="8">
    <source>
        <dbReference type="ARBA" id="ARBA00023204"/>
    </source>
</evidence>
<dbReference type="GO" id="GO:0006281">
    <property type="term" value="P:DNA repair"/>
    <property type="evidence" value="ECO:0007669"/>
    <property type="project" value="UniProtKB-KW"/>
</dbReference>
<evidence type="ECO:0000256" key="1">
    <source>
        <dbReference type="ARBA" id="ARBA00001286"/>
    </source>
</evidence>
<dbReference type="NCBIfam" id="TIGR00589">
    <property type="entry name" value="ogt"/>
    <property type="match status" value="1"/>
</dbReference>
<dbReference type="AlphaFoldDB" id="A0A4P6XM07"/>
<accession>A0A4P6XM07</accession>
<gene>
    <name evidence="14" type="primary">MPUL0B02220</name>
    <name evidence="14" type="ORF">METSCH_B02220</name>
</gene>
<keyword evidence="8" id="KW-0234">DNA repair</keyword>